<dbReference type="SMART" id="SM00612">
    <property type="entry name" value="Kelch"/>
    <property type="match status" value="1"/>
</dbReference>
<protein>
    <recommendedName>
        <fullName evidence="3">Disintegrin domain-containing protein</fullName>
    </recommendedName>
</protein>
<dbReference type="EMBL" id="JELX01004598">
    <property type="protein sequence ID" value="KYF46802.1"/>
    <property type="molecule type" value="Genomic_DNA"/>
</dbReference>
<evidence type="ECO:0008006" key="3">
    <source>
        <dbReference type="Google" id="ProtNLM"/>
    </source>
</evidence>
<dbReference type="SUPFAM" id="SSF117281">
    <property type="entry name" value="Kelch motif"/>
    <property type="match status" value="1"/>
</dbReference>
<sequence>METAERYLHTATRLQDGRVLVIGYTPVPQIYDPATETFSAGTRMTNDSARFGHSATLLPNGCVLVAGGRLRDSHSSDTELYTPDMDKWIVAAQLRAPRAFHEATYLDEDGSVLLTGGEDQSQKLATAERFTLGQPGEACAHRCECRSGFCVDGVCCDTACDLGACDACSAVAGATADGTCSLLTGPACDDGNTCTSRDACREGTCAGTNDDTAACDDGNPCTRDACSEGLCVGTNDDTGSCDDGDLCTRNFCQGGSCAFEAIACDATDECHVNGTCDPETGDCVPPRKEDGVMCEGGGVCLGGDCIHDPM</sequence>
<comment type="caution">
    <text evidence="1">The sequence shown here is derived from an EMBL/GenBank/DDBJ whole genome shotgun (WGS) entry which is preliminary data.</text>
</comment>
<dbReference type="InterPro" id="IPR006652">
    <property type="entry name" value="Kelch_1"/>
</dbReference>
<dbReference type="AlphaFoldDB" id="A0A150NYB5"/>
<reference evidence="1 2" key="1">
    <citation type="submission" date="2014-02" db="EMBL/GenBank/DDBJ databases">
        <title>The small core and large imbalanced accessory genome model reveals a collaborative survival strategy of Sorangium cellulosum strains in nature.</title>
        <authorList>
            <person name="Han K."/>
            <person name="Peng R."/>
            <person name="Blom J."/>
            <person name="Li Y.-Z."/>
        </authorList>
    </citation>
    <scope>NUCLEOTIDE SEQUENCE [LARGE SCALE GENOMIC DNA]</scope>
    <source>
        <strain evidence="1 2">So0157-18</strain>
    </source>
</reference>
<proteinExistence type="predicted"/>
<gene>
    <name evidence="1" type="ORF">BE04_26850</name>
</gene>
<dbReference type="Gene3D" id="2.120.10.80">
    <property type="entry name" value="Kelch-type beta propeller"/>
    <property type="match status" value="1"/>
</dbReference>
<name>A0A150NYB5_SORCE</name>
<evidence type="ECO:0000313" key="1">
    <source>
        <dbReference type="EMBL" id="KYF46802.1"/>
    </source>
</evidence>
<evidence type="ECO:0000313" key="2">
    <source>
        <dbReference type="Proteomes" id="UP000075604"/>
    </source>
</evidence>
<organism evidence="1 2">
    <name type="scientific">Sorangium cellulosum</name>
    <name type="common">Polyangium cellulosum</name>
    <dbReference type="NCBI Taxonomy" id="56"/>
    <lineage>
        <taxon>Bacteria</taxon>
        <taxon>Pseudomonadati</taxon>
        <taxon>Myxococcota</taxon>
        <taxon>Polyangia</taxon>
        <taxon>Polyangiales</taxon>
        <taxon>Polyangiaceae</taxon>
        <taxon>Sorangium</taxon>
    </lineage>
</organism>
<dbReference type="InterPro" id="IPR015915">
    <property type="entry name" value="Kelch-typ_b-propeller"/>
</dbReference>
<dbReference type="Proteomes" id="UP000075604">
    <property type="component" value="Unassembled WGS sequence"/>
</dbReference>
<accession>A0A150NYB5</accession>